<dbReference type="GO" id="GO:0047435">
    <property type="term" value="F:5-guanidino-2-oxopentanoate decarboxylase activity"/>
    <property type="evidence" value="ECO:0007669"/>
    <property type="project" value="UniProtKB-EC"/>
</dbReference>
<dbReference type="NCBIfam" id="NF005712">
    <property type="entry name" value="PRK07524.1"/>
    <property type="match status" value="1"/>
</dbReference>
<evidence type="ECO:0000259" key="8">
    <source>
        <dbReference type="Pfam" id="PF02776"/>
    </source>
</evidence>
<protein>
    <submittedName>
        <fullName evidence="9">Putative 2-ketoarginine decarboxylase AruI</fullName>
        <ecNumber evidence="9">4.1.1.75</ecNumber>
    </submittedName>
</protein>
<dbReference type="InterPro" id="IPR045229">
    <property type="entry name" value="TPP_enz"/>
</dbReference>
<comment type="cofactor">
    <cofactor evidence="1">
        <name>thiamine diphosphate</name>
        <dbReference type="ChEBI" id="CHEBI:58937"/>
    </cofactor>
</comment>
<sequence>MQRPLGVQIAHALKARGITDVFGIPGVHNIELYRGLHQAGLRHVLARHEQGAGFMADGYARASGKPGVAFVISGPGLTNIMTPMGQAYSDSVPMIVISIVLPSAEKGRGLGRLHELRDQEGAARAVCAWSQTADTPERMWQLLDRAFAMFAAGRPRPVHIQVPLDVIGAPADPAPTPRALPRRPMAQPGQISDVAEMLSAAKRPVLVIGGGCRDAVAPLTELVEKARVPFFPTYAARGLLGEDHPLSLGATLARPGSKEVFATADLVLAIGTELAETDLWRDTLGHDCPLIRVDIDPTRFDDLHSVALPIVSDAAAFANALIGKLKSPFSRWSHSEVTQTREWLVSTALAERPGPARIIPALVEALPSNVMVLSDMTQLAYLAKEVVGLRKGGRWFHPVGYGTLGYGLPAAIGAKVAMPDRPVLAIVGDSGLQYTIQELGTLAERKLPLAVLLWDNGKLAEIEECMIEAQIAPNNVIAKNPKFGLLARAYGIDFKQPDTLAELPGTISEALRANGPTLIRVTPEIGD</sequence>
<dbReference type="CDD" id="cd07035">
    <property type="entry name" value="TPP_PYR_POX_like"/>
    <property type="match status" value="1"/>
</dbReference>
<dbReference type="InterPro" id="IPR029061">
    <property type="entry name" value="THDP-binding"/>
</dbReference>
<dbReference type="GO" id="GO:0009099">
    <property type="term" value="P:L-valine biosynthetic process"/>
    <property type="evidence" value="ECO:0007669"/>
    <property type="project" value="TreeGrafter"/>
</dbReference>
<dbReference type="PANTHER" id="PTHR18968:SF13">
    <property type="entry name" value="ACETOLACTATE SYNTHASE CATALYTIC SUBUNIT, MITOCHONDRIAL"/>
    <property type="match status" value="1"/>
</dbReference>
<evidence type="ECO:0000259" key="6">
    <source>
        <dbReference type="Pfam" id="PF00205"/>
    </source>
</evidence>
<dbReference type="InterPro" id="IPR012001">
    <property type="entry name" value="Thiamin_PyroP_enz_TPP-bd_dom"/>
</dbReference>
<dbReference type="CDD" id="cd00568">
    <property type="entry name" value="TPP_enzymes"/>
    <property type="match status" value="1"/>
</dbReference>
<evidence type="ECO:0000256" key="5">
    <source>
        <dbReference type="RuleBase" id="RU362132"/>
    </source>
</evidence>
<dbReference type="GO" id="GO:0005948">
    <property type="term" value="C:acetolactate synthase complex"/>
    <property type="evidence" value="ECO:0007669"/>
    <property type="project" value="TreeGrafter"/>
</dbReference>
<comment type="similarity">
    <text evidence="2 5">Belongs to the TPP enzyme family.</text>
</comment>
<accession>A0A2R8ACD7</accession>
<evidence type="ECO:0000256" key="1">
    <source>
        <dbReference type="ARBA" id="ARBA00001964"/>
    </source>
</evidence>
<dbReference type="RefSeq" id="WP_108782675.1">
    <property type="nucleotide sequence ID" value="NZ_OMKW01000003.1"/>
</dbReference>
<keyword evidence="10" id="KW-1185">Reference proteome</keyword>
<gene>
    <name evidence="9" type="primary">aruI</name>
    <name evidence="9" type="ORF">POI8812_02269</name>
</gene>
<dbReference type="Pfam" id="PF02775">
    <property type="entry name" value="TPP_enzyme_C"/>
    <property type="match status" value="1"/>
</dbReference>
<dbReference type="PROSITE" id="PS00187">
    <property type="entry name" value="TPP_ENZYMES"/>
    <property type="match status" value="1"/>
</dbReference>
<dbReference type="AlphaFoldDB" id="A0A2R8ACD7"/>
<keyword evidence="9" id="KW-0456">Lyase</keyword>
<evidence type="ECO:0000256" key="4">
    <source>
        <dbReference type="ARBA" id="ARBA00023052"/>
    </source>
</evidence>
<dbReference type="Gene3D" id="3.40.50.1220">
    <property type="entry name" value="TPP-binding domain"/>
    <property type="match status" value="1"/>
</dbReference>
<feature type="domain" description="Thiamine pyrophosphate enzyme central" evidence="6">
    <location>
        <begin position="191"/>
        <end position="321"/>
    </location>
</feature>
<dbReference type="SUPFAM" id="SSF52467">
    <property type="entry name" value="DHS-like NAD/FAD-binding domain"/>
    <property type="match status" value="1"/>
</dbReference>
<reference evidence="9 10" key="1">
    <citation type="submission" date="2018-03" db="EMBL/GenBank/DDBJ databases">
        <authorList>
            <person name="Keele B.F."/>
        </authorList>
    </citation>
    <scope>NUCLEOTIDE SEQUENCE [LARGE SCALE GENOMIC DNA]</scope>
    <source>
        <strain evidence="9 10">CeCT 8812</strain>
    </source>
</reference>
<dbReference type="Pfam" id="PF00205">
    <property type="entry name" value="TPP_enzyme_M"/>
    <property type="match status" value="1"/>
</dbReference>
<dbReference type="GO" id="GO:0000287">
    <property type="term" value="F:magnesium ion binding"/>
    <property type="evidence" value="ECO:0007669"/>
    <property type="project" value="InterPro"/>
</dbReference>
<dbReference type="GO" id="GO:0003984">
    <property type="term" value="F:acetolactate synthase activity"/>
    <property type="evidence" value="ECO:0007669"/>
    <property type="project" value="TreeGrafter"/>
</dbReference>
<dbReference type="Proteomes" id="UP000244932">
    <property type="component" value="Unassembled WGS sequence"/>
</dbReference>
<keyword evidence="4 5" id="KW-0786">Thiamine pyrophosphate</keyword>
<name>A0A2R8ACD7_9RHOB</name>
<dbReference type="Gene3D" id="3.40.50.970">
    <property type="match status" value="2"/>
</dbReference>
<dbReference type="EMBL" id="OMKW01000003">
    <property type="protein sequence ID" value="SPF29943.1"/>
    <property type="molecule type" value="Genomic_DNA"/>
</dbReference>
<evidence type="ECO:0000256" key="2">
    <source>
        <dbReference type="ARBA" id="ARBA00007812"/>
    </source>
</evidence>
<organism evidence="9 10">
    <name type="scientific">Pontivivens insulae</name>
    <dbReference type="NCBI Taxonomy" id="1639689"/>
    <lineage>
        <taxon>Bacteria</taxon>
        <taxon>Pseudomonadati</taxon>
        <taxon>Pseudomonadota</taxon>
        <taxon>Alphaproteobacteria</taxon>
        <taxon>Rhodobacterales</taxon>
        <taxon>Paracoccaceae</taxon>
        <taxon>Pontivivens</taxon>
    </lineage>
</organism>
<dbReference type="InterPro" id="IPR000399">
    <property type="entry name" value="TPP-bd_CS"/>
</dbReference>
<dbReference type="GO" id="GO:0050660">
    <property type="term" value="F:flavin adenine dinucleotide binding"/>
    <property type="evidence" value="ECO:0007669"/>
    <property type="project" value="TreeGrafter"/>
</dbReference>
<feature type="domain" description="Thiamine pyrophosphate enzyme TPP-binding" evidence="7">
    <location>
        <begin position="376"/>
        <end position="521"/>
    </location>
</feature>
<dbReference type="FunFam" id="3.40.50.970:FF:000007">
    <property type="entry name" value="Acetolactate synthase"/>
    <property type="match status" value="1"/>
</dbReference>
<dbReference type="EC" id="4.1.1.75" evidence="9"/>
<dbReference type="GO" id="GO:0030976">
    <property type="term" value="F:thiamine pyrophosphate binding"/>
    <property type="evidence" value="ECO:0007669"/>
    <property type="project" value="InterPro"/>
</dbReference>
<proteinExistence type="inferred from homology"/>
<dbReference type="GO" id="GO:0009097">
    <property type="term" value="P:isoleucine biosynthetic process"/>
    <property type="evidence" value="ECO:0007669"/>
    <property type="project" value="TreeGrafter"/>
</dbReference>
<dbReference type="InterPro" id="IPR029035">
    <property type="entry name" value="DHS-like_NAD/FAD-binding_dom"/>
</dbReference>
<dbReference type="PANTHER" id="PTHR18968">
    <property type="entry name" value="THIAMINE PYROPHOSPHATE ENZYMES"/>
    <property type="match status" value="1"/>
</dbReference>
<dbReference type="OrthoDB" id="4494979at2"/>
<evidence type="ECO:0000313" key="9">
    <source>
        <dbReference type="EMBL" id="SPF29943.1"/>
    </source>
</evidence>
<evidence type="ECO:0000259" key="7">
    <source>
        <dbReference type="Pfam" id="PF02775"/>
    </source>
</evidence>
<dbReference type="InterPro" id="IPR011766">
    <property type="entry name" value="TPP_enzyme_TPP-bd"/>
</dbReference>
<evidence type="ECO:0000256" key="3">
    <source>
        <dbReference type="ARBA" id="ARBA00022679"/>
    </source>
</evidence>
<keyword evidence="3" id="KW-0808">Transferase</keyword>
<evidence type="ECO:0000313" key="10">
    <source>
        <dbReference type="Proteomes" id="UP000244932"/>
    </source>
</evidence>
<dbReference type="SUPFAM" id="SSF52518">
    <property type="entry name" value="Thiamin diphosphate-binding fold (THDP-binding)"/>
    <property type="match status" value="2"/>
</dbReference>
<dbReference type="InterPro" id="IPR012000">
    <property type="entry name" value="Thiamin_PyroP_enz_cen_dom"/>
</dbReference>
<feature type="domain" description="Thiamine pyrophosphate enzyme N-terminal TPP-binding" evidence="8">
    <location>
        <begin position="8"/>
        <end position="114"/>
    </location>
</feature>
<dbReference type="Pfam" id="PF02776">
    <property type="entry name" value="TPP_enzyme_N"/>
    <property type="match status" value="1"/>
</dbReference>